<evidence type="ECO:0000256" key="2">
    <source>
        <dbReference type="SAM" id="MobiDB-lite"/>
    </source>
</evidence>
<dbReference type="Gene3D" id="3.30.70.1820">
    <property type="entry name" value="L1 transposable element, RRM domain"/>
    <property type="match status" value="1"/>
</dbReference>
<proteinExistence type="predicted"/>
<organism evidence="3 4">
    <name type="scientific">Cirrhinus molitorella</name>
    <name type="common">mud carp</name>
    <dbReference type="NCBI Taxonomy" id="172907"/>
    <lineage>
        <taxon>Eukaryota</taxon>
        <taxon>Metazoa</taxon>
        <taxon>Chordata</taxon>
        <taxon>Craniata</taxon>
        <taxon>Vertebrata</taxon>
        <taxon>Euteleostomi</taxon>
        <taxon>Actinopterygii</taxon>
        <taxon>Neopterygii</taxon>
        <taxon>Teleostei</taxon>
        <taxon>Ostariophysi</taxon>
        <taxon>Cypriniformes</taxon>
        <taxon>Cyprinidae</taxon>
        <taxon>Labeoninae</taxon>
        <taxon>Labeonini</taxon>
        <taxon>Cirrhinus</taxon>
    </lineage>
</organism>
<evidence type="ECO:0008006" key="5">
    <source>
        <dbReference type="Google" id="ProtNLM"/>
    </source>
</evidence>
<evidence type="ECO:0000313" key="4">
    <source>
        <dbReference type="Proteomes" id="UP001558613"/>
    </source>
</evidence>
<feature type="region of interest" description="Disordered" evidence="2">
    <location>
        <begin position="1"/>
        <end position="31"/>
    </location>
</feature>
<keyword evidence="1" id="KW-0175">Coiled coil</keyword>
<dbReference type="Proteomes" id="UP001558613">
    <property type="component" value="Unassembled WGS sequence"/>
</dbReference>
<dbReference type="PANTHER" id="PTHR11505">
    <property type="entry name" value="L1 TRANSPOSABLE ELEMENT-RELATED"/>
    <property type="match status" value="1"/>
</dbReference>
<feature type="region of interest" description="Disordered" evidence="2">
    <location>
        <begin position="359"/>
        <end position="394"/>
    </location>
</feature>
<dbReference type="InterPro" id="IPR004244">
    <property type="entry name" value="Transposase_22"/>
</dbReference>
<dbReference type="EMBL" id="JAYMGO010000008">
    <property type="protein sequence ID" value="KAL1270270.1"/>
    <property type="molecule type" value="Genomic_DNA"/>
</dbReference>
<comment type="caution">
    <text evidence="3">The sequence shown here is derived from an EMBL/GenBank/DDBJ whole genome shotgun (WGS) entry which is preliminary data.</text>
</comment>
<feature type="compositionally biased region" description="Polar residues" evidence="2">
    <location>
        <begin position="385"/>
        <end position="394"/>
    </location>
</feature>
<sequence>MPAKSRKSPDQAVIASGSNAEETPEEDAPEAGSSVILNAISSLRAELVSIKSEIGEIIDSKIEQLAVAIRGELSAFKNEASAAISEIKVTMDDHATKLTSLESYASTSSDTMIKMEQDLGKLKRSVEQLTEKCTDLESHSRRQNIRILNIKEGAESGMKPRDFVSQLLTEALSLEKPPLVDRAHRALRARPGSDEPPRAFILRLHYVHEMEEIMQKAARMQQIVFRGQRMNIFPDYPPAVVRRRALFKRARELLKDKPGVKYGLQYPAKLRVSHNGKEFYFTDPDKAVKFAESNFEISDPLRGGGRPFVRDGDEKEGVGWTDGFLLREAVPENALSGSASQSSLIKLWDDGGKNQKRERRTLYDAVYSRSEREKGTSPPAYLTVASATSPQNKP</sequence>
<reference evidence="3 4" key="1">
    <citation type="submission" date="2023-09" db="EMBL/GenBank/DDBJ databases">
        <authorList>
            <person name="Wang M."/>
        </authorList>
    </citation>
    <scope>NUCLEOTIDE SEQUENCE [LARGE SCALE GENOMIC DNA]</scope>
    <source>
        <strain evidence="3">GT-2023</strain>
        <tissue evidence="3">Liver</tissue>
    </source>
</reference>
<name>A0ABR3N021_9TELE</name>
<protein>
    <recommendedName>
        <fullName evidence="5">L1 transposable element RRM domain-containing protein</fullName>
    </recommendedName>
</protein>
<evidence type="ECO:0000256" key="1">
    <source>
        <dbReference type="SAM" id="Coils"/>
    </source>
</evidence>
<gene>
    <name evidence="3" type="ORF">QQF64_032559</name>
</gene>
<keyword evidence="4" id="KW-1185">Reference proteome</keyword>
<accession>A0ABR3N021</accession>
<evidence type="ECO:0000313" key="3">
    <source>
        <dbReference type="EMBL" id="KAL1270270.1"/>
    </source>
</evidence>
<feature type="coiled-coil region" evidence="1">
    <location>
        <begin position="112"/>
        <end position="139"/>
    </location>
</feature>